<dbReference type="EMBL" id="PTJD01000009">
    <property type="protein sequence ID" value="PPK93906.1"/>
    <property type="molecule type" value="Genomic_DNA"/>
</dbReference>
<keyword evidence="1" id="KW-0378">Hydrolase</keyword>
<feature type="region of interest" description="Disordered" evidence="3">
    <location>
        <begin position="65"/>
        <end position="96"/>
    </location>
</feature>
<feature type="active site" description="Acyl-thioester intermediate" evidence="2">
    <location>
        <position position="222"/>
    </location>
</feature>
<dbReference type="InterPro" id="IPR005754">
    <property type="entry name" value="Sortase"/>
</dbReference>
<dbReference type="Pfam" id="PF04203">
    <property type="entry name" value="Sortase"/>
    <property type="match status" value="1"/>
</dbReference>
<dbReference type="GO" id="GO:0016787">
    <property type="term" value="F:hydrolase activity"/>
    <property type="evidence" value="ECO:0007669"/>
    <property type="project" value="UniProtKB-KW"/>
</dbReference>
<dbReference type="Proteomes" id="UP000239485">
    <property type="component" value="Unassembled WGS sequence"/>
</dbReference>
<evidence type="ECO:0000256" key="4">
    <source>
        <dbReference type="SAM" id="Phobius"/>
    </source>
</evidence>
<dbReference type="Gene3D" id="2.40.260.10">
    <property type="entry name" value="Sortase"/>
    <property type="match status" value="1"/>
</dbReference>
<gene>
    <name evidence="5" type="ORF">CLV92_109185</name>
</gene>
<name>A0A2S6II95_9ACTN</name>
<dbReference type="AlphaFoldDB" id="A0A2S6II95"/>
<keyword evidence="4" id="KW-1133">Transmembrane helix</keyword>
<dbReference type="SUPFAM" id="SSF63817">
    <property type="entry name" value="Sortase"/>
    <property type="match status" value="1"/>
</dbReference>
<feature type="transmembrane region" description="Helical" evidence="4">
    <location>
        <begin position="20"/>
        <end position="45"/>
    </location>
</feature>
<proteinExistence type="predicted"/>
<keyword evidence="4" id="KW-0472">Membrane</keyword>
<evidence type="ECO:0000313" key="6">
    <source>
        <dbReference type="Proteomes" id="UP000239485"/>
    </source>
</evidence>
<evidence type="ECO:0000256" key="3">
    <source>
        <dbReference type="SAM" id="MobiDB-lite"/>
    </source>
</evidence>
<dbReference type="NCBIfam" id="TIGR01076">
    <property type="entry name" value="sortase_fam"/>
    <property type="match status" value="1"/>
</dbReference>
<dbReference type="CDD" id="cd05830">
    <property type="entry name" value="Sortase_E"/>
    <property type="match status" value="1"/>
</dbReference>
<sequence length="257" mass="27344">MSAQAVGPARPYRRSTLQAVASGLGEALLTLGVLVLLFVAWQLWWTDLTSGRAQQQTVEELQRAWQVSAPAQPEPAPAGAPGTAAAPAPGPSPAADTALPQGRAFAILHVPRFGEDYAVPVVEGTTAEVLKDGVGHYRRTAGPGEVGNFALAGHRVTYGRPFHDIAELREGDPVVVATATDFFTYRVRGHEIVSPSAVEVIAPVPNRPGAEPTERLLTMTACHPINSARQRYIVHAVLESVRPRADGPPPVLQRARS</sequence>
<organism evidence="5 6">
    <name type="scientific">Kineococcus xinjiangensis</name>
    <dbReference type="NCBI Taxonomy" id="512762"/>
    <lineage>
        <taxon>Bacteria</taxon>
        <taxon>Bacillati</taxon>
        <taxon>Actinomycetota</taxon>
        <taxon>Actinomycetes</taxon>
        <taxon>Kineosporiales</taxon>
        <taxon>Kineosporiaceae</taxon>
        <taxon>Kineococcus</taxon>
    </lineage>
</organism>
<keyword evidence="4" id="KW-0812">Transmembrane</keyword>
<evidence type="ECO:0000313" key="5">
    <source>
        <dbReference type="EMBL" id="PPK93906.1"/>
    </source>
</evidence>
<accession>A0A2S6II95</accession>
<dbReference type="NCBIfam" id="NF033747">
    <property type="entry name" value="class_E_sortase"/>
    <property type="match status" value="1"/>
</dbReference>
<protein>
    <submittedName>
        <fullName evidence="5">Sortase A</fullName>
    </submittedName>
</protein>
<evidence type="ECO:0000256" key="2">
    <source>
        <dbReference type="PIRSR" id="PIRSR605754-1"/>
    </source>
</evidence>
<comment type="caution">
    <text evidence="5">The sequence shown here is derived from an EMBL/GenBank/DDBJ whole genome shotgun (WGS) entry which is preliminary data.</text>
</comment>
<dbReference type="RefSeq" id="WP_104433518.1">
    <property type="nucleotide sequence ID" value="NZ_PTJD01000009.1"/>
</dbReference>
<dbReference type="OrthoDB" id="5242879at2"/>
<keyword evidence="6" id="KW-1185">Reference proteome</keyword>
<feature type="active site" description="Proton donor/acceptor" evidence="2">
    <location>
        <position position="154"/>
    </location>
</feature>
<reference evidence="5 6" key="1">
    <citation type="submission" date="2018-02" db="EMBL/GenBank/DDBJ databases">
        <title>Genomic Encyclopedia of Archaeal and Bacterial Type Strains, Phase II (KMG-II): from individual species to whole genera.</title>
        <authorList>
            <person name="Goeker M."/>
        </authorList>
    </citation>
    <scope>NUCLEOTIDE SEQUENCE [LARGE SCALE GENOMIC DNA]</scope>
    <source>
        <strain evidence="5 6">DSM 22857</strain>
    </source>
</reference>
<dbReference type="InterPro" id="IPR023365">
    <property type="entry name" value="Sortase_dom-sf"/>
</dbReference>
<evidence type="ECO:0000256" key="1">
    <source>
        <dbReference type="ARBA" id="ARBA00022801"/>
    </source>
</evidence>
<dbReference type="InterPro" id="IPR053465">
    <property type="entry name" value="Sortase_Class_E"/>
</dbReference>
<dbReference type="InterPro" id="IPR042003">
    <property type="entry name" value="Sortase_E"/>
</dbReference>